<keyword evidence="3" id="KW-0804">Transcription</keyword>
<sequence>MSEPEIADILRSAVSRNITRAHTAYRLRLLAVFMEKGVDLTPDMYFILRHLWGEQDGCRQQELADKTDKDKASLTKLVDNLEKRGLVRRSMDGEDRRSKRVWLTPVGKDLKEIVYPLALQVVATAENGVDQEDIQRVKQTLDALVKNLKRG</sequence>
<dbReference type="PANTHER" id="PTHR33164:SF64">
    <property type="entry name" value="TRANSCRIPTIONAL REGULATOR SLYA"/>
    <property type="match status" value="1"/>
</dbReference>
<protein>
    <submittedName>
        <fullName evidence="5">Transcriptional regulator, MarR family</fullName>
    </submittedName>
</protein>
<proteinExistence type="predicted"/>
<dbReference type="OrthoDB" id="996843at2"/>
<dbReference type="Pfam" id="PF01047">
    <property type="entry name" value="MarR"/>
    <property type="match status" value="1"/>
</dbReference>
<evidence type="ECO:0000259" key="4">
    <source>
        <dbReference type="PROSITE" id="PS50995"/>
    </source>
</evidence>
<dbReference type="EMBL" id="FRBL01000003">
    <property type="protein sequence ID" value="SHL46838.1"/>
    <property type="molecule type" value="Genomic_DNA"/>
</dbReference>
<keyword evidence="6" id="KW-1185">Reference proteome</keyword>
<dbReference type="GO" id="GO:0006950">
    <property type="term" value="P:response to stress"/>
    <property type="evidence" value="ECO:0007669"/>
    <property type="project" value="TreeGrafter"/>
</dbReference>
<dbReference type="Gene3D" id="1.10.10.10">
    <property type="entry name" value="Winged helix-like DNA-binding domain superfamily/Winged helix DNA-binding domain"/>
    <property type="match status" value="1"/>
</dbReference>
<dbReference type="GO" id="GO:0003677">
    <property type="term" value="F:DNA binding"/>
    <property type="evidence" value="ECO:0007669"/>
    <property type="project" value="UniProtKB-KW"/>
</dbReference>
<dbReference type="PROSITE" id="PS50995">
    <property type="entry name" value="HTH_MARR_2"/>
    <property type="match status" value="1"/>
</dbReference>
<dbReference type="PRINTS" id="PR00598">
    <property type="entry name" value="HTHMARR"/>
</dbReference>
<dbReference type="InterPro" id="IPR036388">
    <property type="entry name" value="WH-like_DNA-bd_sf"/>
</dbReference>
<dbReference type="STRING" id="1419482.SAMN05444266_103428"/>
<keyword evidence="2" id="KW-0238">DNA-binding</keyword>
<dbReference type="SMART" id="SM00347">
    <property type="entry name" value="HTH_MARR"/>
    <property type="match status" value="1"/>
</dbReference>
<dbReference type="GO" id="GO:0003700">
    <property type="term" value="F:DNA-binding transcription factor activity"/>
    <property type="evidence" value="ECO:0007669"/>
    <property type="project" value="InterPro"/>
</dbReference>
<evidence type="ECO:0000256" key="1">
    <source>
        <dbReference type="ARBA" id="ARBA00023015"/>
    </source>
</evidence>
<evidence type="ECO:0000313" key="6">
    <source>
        <dbReference type="Proteomes" id="UP000184420"/>
    </source>
</evidence>
<dbReference type="AlphaFoldDB" id="A0A1M7AVM5"/>
<name>A0A1M7AVM5_9BACT</name>
<accession>A0A1M7AVM5</accession>
<gene>
    <name evidence="5" type="ORF">SAMN05444266_103428</name>
</gene>
<dbReference type="SUPFAM" id="SSF46785">
    <property type="entry name" value="Winged helix' DNA-binding domain"/>
    <property type="match status" value="1"/>
</dbReference>
<dbReference type="InterPro" id="IPR000835">
    <property type="entry name" value="HTH_MarR-typ"/>
</dbReference>
<reference evidence="5 6" key="1">
    <citation type="submission" date="2016-11" db="EMBL/GenBank/DDBJ databases">
        <authorList>
            <person name="Jaros S."/>
            <person name="Januszkiewicz K."/>
            <person name="Wedrychowicz H."/>
        </authorList>
    </citation>
    <scope>NUCLEOTIDE SEQUENCE [LARGE SCALE GENOMIC DNA]</scope>
    <source>
        <strain evidence="5 6">DSM 27406</strain>
    </source>
</reference>
<dbReference type="InterPro" id="IPR023187">
    <property type="entry name" value="Tscrpt_reg_MarR-type_CS"/>
</dbReference>
<evidence type="ECO:0000256" key="3">
    <source>
        <dbReference type="ARBA" id="ARBA00023163"/>
    </source>
</evidence>
<keyword evidence="1" id="KW-0805">Transcription regulation</keyword>
<dbReference type="PROSITE" id="PS01117">
    <property type="entry name" value="HTH_MARR_1"/>
    <property type="match status" value="1"/>
</dbReference>
<dbReference type="PANTHER" id="PTHR33164">
    <property type="entry name" value="TRANSCRIPTIONAL REGULATOR, MARR FAMILY"/>
    <property type="match status" value="1"/>
</dbReference>
<organism evidence="5 6">
    <name type="scientific">Chitinophaga jiangningensis</name>
    <dbReference type="NCBI Taxonomy" id="1419482"/>
    <lineage>
        <taxon>Bacteria</taxon>
        <taxon>Pseudomonadati</taxon>
        <taxon>Bacteroidota</taxon>
        <taxon>Chitinophagia</taxon>
        <taxon>Chitinophagales</taxon>
        <taxon>Chitinophagaceae</taxon>
        <taxon>Chitinophaga</taxon>
    </lineage>
</organism>
<dbReference type="RefSeq" id="WP_083549676.1">
    <property type="nucleotide sequence ID" value="NZ_FRBL01000003.1"/>
</dbReference>
<dbReference type="Proteomes" id="UP000184420">
    <property type="component" value="Unassembled WGS sequence"/>
</dbReference>
<dbReference type="InterPro" id="IPR039422">
    <property type="entry name" value="MarR/SlyA-like"/>
</dbReference>
<evidence type="ECO:0000313" key="5">
    <source>
        <dbReference type="EMBL" id="SHL46838.1"/>
    </source>
</evidence>
<feature type="domain" description="HTH marR-type" evidence="4">
    <location>
        <begin position="11"/>
        <end position="146"/>
    </location>
</feature>
<dbReference type="InterPro" id="IPR036390">
    <property type="entry name" value="WH_DNA-bd_sf"/>
</dbReference>
<evidence type="ECO:0000256" key="2">
    <source>
        <dbReference type="ARBA" id="ARBA00023125"/>
    </source>
</evidence>